<dbReference type="InterPro" id="IPR050570">
    <property type="entry name" value="Cell_wall_metabolism_enzyme"/>
</dbReference>
<evidence type="ECO:0000256" key="2">
    <source>
        <dbReference type="SAM" id="MobiDB-lite"/>
    </source>
</evidence>
<dbReference type="PANTHER" id="PTHR21666:SF263">
    <property type="entry name" value="MUREIN HYDROLASE ACTIVATOR NLPD"/>
    <property type="match status" value="1"/>
</dbReference>
<dbReference type="Proteomes" id="UP000712570">
    <property type="component" value="Unassembled WGS sequence"/>
</dbReference>
<feature type="domain" description="LysM" evidence="3">
    <location>
        <begin position="45"/>
        <end position="89"/>
    </location>
</feature>
<evidence type="ECO:0000256" key="1">
    <source>
        <dbReference type="ARBA" id="ARBA00038420"/>
    </source>
</evidence>
<dbReference type="EMBL" id="JAAOLX010000002">
    <property type="protein sequence ID" value="NHQ85679.1"/>
    <property type="molecule type" value="Genomic_DNA"/>
</dbReference>
<dbReference type="Gene3D" id="2.70.70.10">
    <property type="entry name" value="Glucose Permease (Domain IIA)"/>
    <property type="match status" value="1"/>
</dbReference>
<dbReference type="InterPro" id="IPR016047">
    <property type="entry name" value="M23ase_b-sheet_dom"/>
</dbReference>
<dbReference type="InterPro" id="IPR011055">
    <property type="entry name" value="Dup_hybrid_motif"/>
</dbReference>
<evidence type="ECO:0000313" key="4">
    <source>
        <dbReference type="EMBL" id="NHQ85679.1"/>
    </source>
</evidence>
<proteinExistence type="inferred from homology"/>
<dbReference type="PANTHER" id="PTHR21666">
    <property type="entry name" value="PEPTIDASE-RELATED"/>
    <property type="match status" value="1"/>
</dbReference>
<dbReference type="InterPro" id="IPR018392">
    <property type="entry name" value="LysM"/>
</dbReference>
<comment type="caution">
    <text evidence="4">The sequence shown here is derived from an EMBL/GenBank/DDBJ whole genome shotgun (WGS) entry which is preliminary data.</text>
</comment>
<dbReference type="CDD" id="cd12797">
    <property type="entry name" value="M23_peptidase"/>
    <property type="match status" value="1"/>
</dbReference>
<evidence type="ECO:0000313" key="5">
    <source>
        <dbReference type="Proteomes" id="UP000712570"/>
    </source>
</evidence>
<feature type="region of interest" description="Disordered" evidence="2">
    <location>
        <begin position="179"/>
        <end position="208"/>
    </location>
</feature>
<comment type="similarity">
    <text evidence="1">Belongs to the E.coli NlpD/Haemophilus LppB family.</text>
</comment>
<dbReference type="InterPro" id="IPR036779">
    <property type="entry name" value="LysM_dom_sf"/>
</dbReference>
<evidence type="ECO:0000259" key="3">
    <source>
        <dbReference type="PROSITE" id="PS51782"/>
    </source>
</evidence>
<organism evidence="4 5">
    <name type="scientific">Iodobacter violaceini</name>
    <dbReference type="NCBI Taxonomy" id="3044271"/>
    <lineage>
        <taxon>Bacteria</taxon>
        <taxon>Pseudomonadati</taxon>
        <taxon>Pseudomonadota</taxon>
        <taxon>Betaproteobacteria</taxon>
        <taxon>Neisseriales</taxon>
        <taxon>Chitinibacteraceae</taxon>
        <taxon>Iodobacter</taxon>
    </lineage>
</organism>
<dbReference type="SUPFAM" id="SSF54106">
    <property type="entry name" value="LysM domain"/>
    <property type="match status" value="1"/>
</dbReference>
<name>A0ABX0KUE1_9NEIS</name>
<feature type="compositionally biased region" description="Low complexity" evidence="2">
    <location>
        <begin position="187"/>
        <end position="197"/>
    </location>
</feature>
<accession>A0ABX0KUE1</accession>
<dbReference type="Pfam" id="PF01551">
    <property type="entry name" value="Peptidase_M23"/>
    <property type="match status" value="1"/>
</dbReference>
<reference evidence="4 5" key="1">
    <citation type="submission" date="2020-03" db="EMBL/GenBank/DDBJ databases">
        <title>Draft genome sequence of environmentally isolated violet-colored cultures.</title>
        <authorList>
            <person name="Wilson H.S."/>
        </authorList>
    </citation>
    <scope>NUCLEOTIDE SEQUENCE [LARGE SCALE GENOMIC DNA]</scope>
    <source>
        <strain evidence="4 5">HSC-16F04</strain>
    </source>
</reference>
<dbReference type="SMART" id="SM00257">
    <property type="entry name" value="LysM"/>
    <property type="match status" value="1"/>
</dbReference>
<keyword evidence="5" id="KW-1185">Reference proteome</keyword>
<sequence length="323" mass="34064">MLGACASQPTPPAPIVDRSAQAVVPPAPRVNTPAAPVAGADPRPATYTVKKGDTLYRVALDHGLAYRDLAAWNNLGDVNGIKVDQTLRLTPPEGAVEIRPLKTDEVQKTDTKSELKQETKNYPKAVKVPYGAQSASAVAALAEGPVVVSKSQSDSAKLPSVTASGGSVAKTASEVRAASAVKTAEKPSNNASSAPINSDEKPGDWAWPTAGKTVKAFSEENRGIDISGKIGQSVIASANGKVVYAGSGLRGYGKMIILKHNQEFLTAYANNSKLFVKEGGEVRKGDKIAEMGNSDSDQVKLHFEMRRFGKPVDPAKYIQAEKK</sequence>
<gene>
    <name evidence="4" type="ORF">HA050_06040</name>
</gene>
<dbReference type="PROSITE" id="PS51782">
    <property type="entry name" value="LYSM"/>
    <property type="match status" value="1"/>
</dbReference>
<protein>
    <submittedName>
        <fullName evidence="4">Peptidoglycan DD-metalloendopeptidase family protein</fullName>
    </submittedName>
</protein>
<dbReference type="Pfam" id="PF01476">
    <property type="entry name" value="LysM"/>
    <property type="match status" value="1"/>
</dbReference>
<dbReference type="Gene3D" id="3.10.350.10">
    <property type="entry name" value="LysM domain"/>
    <property type="match status" value="1"/>
</dbReference>
<dbReference type="CDD" id="cd00118">
    <property type="entry name" value="LysM"/>
    <property type="match status" value="1"/>
</dbReference>
<dbReference type="SUPFAM" id="SSF51261">
    <property type="entry name" value="Duplicated hybrid motif"/>
    <property type="match status" value="1"/>
</dbReference>